<dbReference type="GO" id="GO:0000032">
    <property type="term" value="P:cell wall mannoprotein biosynthetic process"/>
    <property type="evidence" value="ECO:0007669"/>
    <property type="project" value="TreeGrafter"/>
</dbReference>
<dbReference type="PANTHER" id="PTHR31121:SF6">
    <property type="entry name" value="ALPHA-1,2 MANNOSYLTRANSFERASE KTR1"/>
    <property type="match status" value="1"/>
</dbReference>
<keyword evidence="2" id="KW-0808">Transferase</keyword>
<accession>A0A2T9ZKF7</accession>
<evidence type="ECO:0000313" key="3">
    <source>
        <dbReference type="EMBL" id="PVV05042.1"/>
    </source>
</evidence>
<keyword evidence="4" id="KW-1185">Reference proteome</keyword>
<dbReference type="GO" id="GO:0000026">
    <property type="term" value="F:alpha-1,2-mannosyltransferase activity"/>
    <property type="evidence" value="ECO:0007669"/>
    <property type="project" value="TreeGrafter"/>
</dbReference>
<dbReference type="InterPro" id="IPR002685">
    <property type="entry name" value="Glyco_trans_15"/>
</dbReference>
<dbReference type="EMBL" id="MBFS01000047">
    <property type="protein sequence ID" value="PVV05042.1"/>
    <property type="molecule type" value="Genomic_DNA"/>
</dbReference>
<organism evidence="3 4">
    <name type="scientific">Smittium megazygosporum</name>
    <dbReference type="NCBI Taxonomy" id="133381"/>
    <lineage>
        <taxon>Eukaryota</taxon>
        <taxon>Fungi</taxon>
        <taxon>Fungi incertae sedis</taxon>
        <taxon>Zoopagomycota</taxon>
        <taxon>Kickxellomycotina</taxon>
        <taxon>Harpellomycetes</taxon>
        <taxon>Harpellales</taxon>
        <taxon>Legeriomycetaceae</taxon>
        <taxon>Smittium</taxon>
    </lineage>
</organism>
<name>A0A2T9ZKF7_9FUNG</name>
<proteinExistence type="inferred from homology"/>
<dbReference type="AlphaFoldDB" id="A0A2T9ZKF7"/>
<evidence type="ECO:0000256" key="2">
    <source>
        <dbReference type="ARBA" id="ARBA00022679"/>
    </source>
</evidence>
<comment type="caution">
    <text evidence="3">The sequence shown here is derived from an EMBL/GenBank/DDBJ whole genome shotgun (WGS) entry which is preliminary data.</text>
</comment>
<dbReference type="Proteomes" id="UP000245609">
    <property type="component" value="Unassembled WGS sequence"/>
</dbReference>
<dbReference type="GO" id="GO:0016020">
    <property type="term" value="C:membrane"/>
    <property type="evidence" value="ECO:0007669"/>
    <property type="project" value="InterPro"/>
</dbReference>
<reference evidence="3 4" key="1">
    <citation type="journal article" date="2018" name="MBio">
        <title>Comparative Genomics Reveals the Core Gene Toolbox for the Fungus-Insect Symbiosis.</title>
        <authorList>
            <person name="Wang Y."/>
            <person name="Stata M."/>
            <person name="Wang W."/>
            <person name="Stajich J.E."/>
            <person name="White M.M."/>
            <person name="Moncalvo J.M."/>
        </authorList>
    </citation>
    <scope>NUCLEOTIDE SEQUENCE [LARGE SCALE GENOMIC DNA]</scope>
    <source>
        <strain evidence="3 4">SC-DP-2</strain>
    </source>
</reference>
<dbReference type="GO" id="GO:0006493">
    <property type="term" value="P:protein O-linked glycosylation"/>
    <property type="evidence" value="ECO:0007669"/>
    <property type="project" value="TreeGrafter"/>
</dbReference>
<dbReference type="OrthoDB" id="439943at2759"/>
<sequence length="443" mass="52602">MKQRLLSAGKTLAVGAKSTFNKRNFEKLQKNSKASFSFSIKILNHLLTRLCAFISWLFSPSNLKKHSLIWFVFLLSFLFFKKLNNYKLAHERTDDLSAYYYGITYDPVADVRGGDTSSTSERENAALVALVRNSELKDMQASMIQLENRWNHKYNYPYVFFNDEPFSDEFRRGVQSITKSNITFVTLTHEYWSLPEDIDLVRFMVNLQKNRRRYIYGGKLSYRLMCRFESMLFYKHPALASYKYYWRIEPDVDYYCNINYDPFRYMRTNGLVYGFTIAFSEIKSTIETLWETTKQWIEQNPQYIPEENAADWILDDDGNYNLCHFWSNFEIVDMDFYRSQAYESYVKHLDDAGGYFYERWGDAPIHSIAASILLPKSKIFWFEDIGYRHSNTYVCPSNFEMSYNCFCKKAHSYHRSSCHRKWSDAKGLSRSQFFEKISIPENN</sequence>
<dbReference type="GO" id="GO:0005794">
    <property type="term" value="C:Golgi apparatus"/>
    <property type="evidence" value="ECO:0007669"/>
    <property type="project" value="TreeGrafter"/>
</dbReference>
<dbReference type="SUPFAM" id="SSF53448">
    <property type="entry name" value="Nucleotide-diphospho-sugar transferases"/>
    <property type="match status" value="1"/>
</dbReference>
<dbReference type="GO" id="GO:0006487">
    <property type="term" value="P:protein N-linked glycosylation"/>
    <property type="evidence" value="ECO:0007669"/>
    <property type="project" value="TreeGrafter"/>
</dbReference>
<dbReference type="Gene3D" id="3.90.550.10">
    <property type="entry name" value="Spore Coat Polysaccharide Biosynthesis Protein SpsA, Chain A"/>
    <property type="match status" value="1"/>
</dbReference>
<protein>
    <recommendedName>
        <fullName evidence="5">Glycosyltransferase family 15 protein</fullName>
    </recommendedName>
</protein>
<evidence type="ECO:0008006" key="5">
    <source>
        <dbReference type="Google" id="ProtNLM"/>
    </source>
</evidence>
<dbReference type="FunFam" id="3.90.550.10:FF:000051">
    <property type="entry name" value="Alpha-1,2-mannosyltransferase (Ktr4)"/>
    <property type="match status" value="1"/>
</dbReference>
<evidence type="ECO:0000256" key="1">
    <source>
        <dbReference type="ARBA" id="ARBA00007677"/>
    </source>
</evidence>
<dbReference type="PANTHER" id="PTHR31121">
    <property type="entry name" value="ALPHA-1,2 MANNOSYLTRANSFERASE KTR1"/>
    <property type="match status" value="1"/>
</dbReference>
<evidence type="ECO:0000313" key="4">
    <source>
        <dbReference type="Proteomes" id="UP000245609"/>
    </source>
</evidence>
<dbReference type="Pfam" id="PF01793">
    <property type="entry name" value="Glyco_transf_15"/>
    <property type="match status" value="1"/>
</dbReference>
<gene>
    <name evidence="3" type="ORF">BB560_000452</name>
</gene>
<dbReference type="InterPro" id="IPR029044">
    <property type="entry name" value="Nucleotide-diphossugar_trans"/>
</dbReference>
<comment type="similarity">
    <text evidence="1">Belongs to the glycosyltransferase 15 family.</text>
</comment>